<dbReference type="PROSITE" id="PS50983">
    <property type="entry name" value="FE_B12_PBP"/>
    <property type="match status" value="1"/>
</dbReference>
<dbReference type="EMBL" id="VIGB01000003">
    <property type="protein sequence ID" value="TQF03867.1"/>
    <property type="molecule type" value="Genomic_DNA"/>
</dbReference>
<comment type="caution">
    <text evidence="6">The sequence shown here is derived from an EMBL/GenBank/DDBJ whole genome shotgun (WGS) entry which is preliminary data.</text>
</comment>
<dbReference type="PROSITE" id="PS51257">
    <property type="entry name" value="PROKAR_LIPOPROTEIN"/>
    <property type="match status" value="1"/>
</dbReference>
<name>A0A540W4M2_9ACTN</name>
<dbReference type="InterPro" id="IPR051313">
    <property type="entry name" value="Bact_iron-sidero_bind"/>
</dbReference>
<dbReference type="Proteomes" id="UP000319103">
    <property type="component" value="Unassembled WGS sequence"/>
</dbReference>
<evidence type="ECO:0000256" key="2">
    <source>
        <dbReference type="ARBA" id="ARBA00008814"/>
    </source>
</evidence>
<comment type="similarity">
    <text evidence="2">Belongs to the bacterial solute-binding protein 8 family.</text>
</comment>
<organism evidence="6 7">
    <name type="scientific">Kitasatospora acidiphila</name>
    <dbReference type="NCBI Taxonomy" id="2567942"/>
    <lineage>
        <taxon>Bacteria</taxon>
        <taxon>Bacillati</taxon>
        <taxon>Actinomycetota</taxon>
        <taxon>Actinomycetes</taxon>
        <taxon>Kitasatosporales</taxon>
        <taxon>Streptomycetaceae</taxon>
        <taxon>Kitasatospora</taxon>
    </lineage>
</organism>
<evidence type="ECO:0000256" key="1">
    <source>
        <dbReference type="ARBA" id="ARBA00004196"/>
    </source>
</evidence>
<dbReference type="CDD" id="cd01146">
    <property type="entry name" value="FhuD"/>
    <property type="match status" value="1"/>
</dbReference>
<keyword evidence="4" id="KW-0732">Signal</keyword>
<dbReference type="OrthoDB" id="9793175at2"/>
<feature type="domain" description="Fe/B12 periplasmic-binding" evidence="5">
    <location>
        <begin position="59"/>
        <end position="319"/>
    </location>
</feature>
<evidence type="ECO:0000259" key="5">
    <source>
        <dbReference type="PROSITE" id="PS50983"/>
    </source>
</evidence>
<dbReference type="Pfam" id="PF01497">
    <property type="entry name" value="Peripla_BP_2"/>
    <property type="match status" value="1"/>
</dbReference>
<dbReference type="PANTHER" id="PTHR30532:SF25">
    <property type="entry name" value="IRON(III) DICITRATE-BINDING PERIPLASMIC PROTEIN"/>
    <property type="match status" value="1"/>
</dbReference>
<dbReference type="AlphaFoldDB" id="A0A540W4M2"/>
<dbReference type="InterPro" id="IPR002491">
    <property type="entry name" value="ABC_transptr_periplasmic_BD"/>
</dbReference>
<evidence type="ECO:0000256" key="3">
    <source>
        <dbReference type="ARBA" id="ARBA00022448"/>
    </source>
</evidence>
<evidence type="ECO:0000256" key="4">
    <source>
        <dbReference type="ARBA" id="ARBA00022729"/>
    </source>
</evidence>
<evidence type="ECO:0000313" key="7">
    <source>
        <dbReference type="Proteomes" id="UP000319103"/>
    </source>
</evidence>
<dbReference type="GO" id="GO:0030288">
    <property type="term" value="C:outer membrane-bounded periplasmic space"/>
    <property type="evidence" value="ECO:0007669"/>
    <property type="project" value="TreeGrafter"/>
</dbReference>
<keyword evidence="3" id="KW-0813">Transport</keyword>
<sequence length="319" mass="33411">MHRHLSRRGLLGAALAPLLGGCDRSPGGRAPLPEIPAPQPSTTVTAATGPVAVPGEPLRVVVLDTAELDSAMTLGITPTGACRVAADPDPGGYWDAGRLARTAAVGVVGDPDLDRIRELRPQLILGNQTRDGARYDALRAIAPTVLSATTGYPWRENFLLHARALGRQSAADAVVAANRTQLAQTGRAIGTAGAGGRRISVVRFVEDGRIRLYGRQNFLGTLLADLPLGRPDAQNVDRFDVEVAPDQLAGADGDLLIYATHGARGAAQAAAVLGSHAWQALGAVKAHRVFRVDDRLWFEGIGYTGANLVLGQLQTMLGA</sequence>
<protein>
    <submittedName>
        <fullName evidence="6">Iron-siderophore ABC transporter substrate-binding protein</fullName>
    </submittedName>
</protein>
<evidence type="ECO:0000313" key="6">
    <source>
        <dbReference type="EMBL" id="TQF03867.1"/>
    </source>
</evidence>
<keyword evidence="7" id="KW-1185">Reference proteome</keyword>
<dbReference type="Gene3D" id="3.40.50.1980">
    <property type="entry name" value="Nitrogenase molybdenum iron protein domain"/>
    <property type="match status" value="2"/>
</dbReference>
<dbReference type="SUPFAM" id="SSF53807">
    <property type="entry name" value="Helical backbone' metal receptor"/>
    <property type="match status" value="1"/>
</dbReference>
<dbReference type="PANTHER" id="PTHR30532">
    <property type="entry name" value="IRON III DICITRATE-BINDING PERIPLASMIC PROTEIN"/>
    <property type="match status" value="1"/>
</dbReference>
<dbReference type="GO" id="GO:1901678">
    <property type="term" value="P:iron coordination entity transport"/>
    <property type="evidence" value="ECO:0007669"/>
    <property type="project" value="UniProtKB-ARBA"/>
</dbReference>
<comment type="subcellular location">
    <subcellularLocation>
        <location evidence="1">Cell envelope</location>
    </subcellularLocation>
</comment>
<gene>
    <name evidence="6" type="ORF">E6W39_18590</name>
</gene>
<proteinExistence type="inferred from homology"/>
<dbReference type="RefSeq" id="WP_141634471.1">
    <property type="nucleotide sequence ID" value="NZ_VIGB01000003.1"/>
</dbReference>
<accession>A0A540W4M2</accession>
<reference evidence="6 7" key="1">
    <citation type="submission" date="2019-06" db="EMBL/GenBank/DDBJ databases">
        <title>Description of Kitasatospora acidophila sp. nov. isolated from pine grove soil, and reclassification of Streptomyces novaecaesareae to Kitasatospora novaeceasareae comb. nov.</title>
        <authorList>
            <person name="Kim M.J."/>
        </authorList>
    </citation>
    <scope>NUCLEOTIDE SEQUENCE [LARGE SCALE GENOMIC DNA]</scope>
    <source>
        <strain evidence="6 7">MMS16-CNU292</strain>
    </source>
</reference>